<name>A0A420IK65_9PEZI</name>
<proteinExistence type="predicted"/>
<evidence type="ECO:0000313" key="4">
    <source>
        <dbReference type="Proteomes" id="UP000285326"/>
    </source>
</evidence>
<dbReference type="SUPFAM" id="SSF50978">
    <property type="entry name" value="WD40 repeat-like"/>
    <property type="match status" value="1"/>
</dbReference>
<dbReference type="PANTHER" id="PTHR13252">
    <property type="entry name" value="F-BOX ONLY PROTEIN 28"/>
    <property type="match status" value="1"/>
</dbReference>
<organism evidence="3 4">
    <name type="scientific">Golovinomyces cichoracearum</name>
    <dbReference type="NCBI Taxonomy" id="62708"/>
    <lineage>
        <taxon>Eukaryota</taxon>
        <taxon>Fungi</taxon>
        <taxon>Dikarya</taxon>
        <taxon>Ascomycota</taxon>
        <taxon>Pezizomycotina</taxon>
        <taxon>Leotiomycetes</taxon>
        <taxon>Erysiphales</taxon>
        <taxon>Erysiphaceae</taxon>
        <taxon>Golovinomyces</taxon>
    </lineage>
</organism>
<comment type="caution">
    <text evidence="3">The sequence shown here is derived from an EMBL/GenBank/DDBJ whole genome shotgun (WGS) entry which is preliminary data.</text>
</comment>
<dbReference type="InterPro" id="IPR039719">
    <property type="entry name" value="FBXO28"/>
</dbReference>
<reference evidence="3 4" key="1">
    <citation type="journal article" date="2018" name="BMC Genomics">
        <title>Comparative genome analyses reveal sequence features reflecting distinct modes of host-adaptation between dicot and monocot powdery mildew.</title>
        <authorList>
            <person name="Wu Y."/>
            <person name="Ma X."/>
            <person name="Pan Z."/>
            <person name="Kale S.D."/>
            <person name="Song Y."/>
            <person name="King H."/>
            <person name="Zhang Q."/>
            <person name="Presley C."/>
            <person name="Deng X."/>
            <person name="Wei C.I."/>
            <person name="Xiao S."/>
        </authorList>
    </citation>
    <scope>NUCLEOTIDE SEQUENCE [LARGE SCALE GENOMIC DNA]</scope>
    <source>
        <strain evidence="3">UMSG1</strain>
    </source>
</reference>
<dbReference type="SMART" id="SM00256">
    <property type="entry name" value="FBOX"/>
    <property type="match status" value="1"/>
</dbReference>
<dbReference type="SUPFAM" id="SSF81383">
    <property type="entry name" value="F-box domain"/>
    <property type="match status" value="1"/>
</dbReference>
<dbReference type="EMBL" id="MCBS01023710">
    <property type="protein sequence ID" value="RKF74927.1"/>
    <property type="molecule type" value="Genomic_DNA"/>
</dbReference>
<feature type="coiled-coil region" evidence="1">
    <location>
        <begin position="578"/>
        <end position="605"/>
    </location>
</feature>
<dbReference type="InterPro" id="IPR001810">
    <property type="entry name" value="F-box_dom"/>
</dbReference>
<evidence type="ECO:0000313" key="3">
    <source>
        <dbReference type="EMBL" id="RKF74927.1"/>
    </source>
</evidence>
<dbReference type="InterPro" id="IPR036322">
    <property type="entry name" value="WD40_repeat_dom_sf"/>
</dbReference>
<feature type="domain" description="F-box" evidence="2">
    <location>
        <begin position="1"/>
        <end position="44"/>
    </location>
</feature>
<dbReference type="GO" id="GO:0000209">
    <property type="term" value="P:protein polyubiquitination"/>
    <property type="evidence" value="ECO:0007669"/>
    <property type="project" value="TreeGrafter"/>
</dbReference>
<gene>
    <name evidence="3" type="ORF">GcM1_237120</name>
</gene>
<accession>A0A420IK65</accession>
<dbReference type="PANTHER" id="PTHR13252:SF9">
    <property type="entry name" value="F-BOX ONLY PROTEIN 28"/>
    <property type="match status" value="1"/>
</dbReference>
<protein>
    <submittedName>
        <fullName evidence="3">Putative f-box domain-containing protein</fullName>
    </submittedName>
</protein>
<dbReference type="Gene3D" id="1.20.1280.50">
    <property type="match status" value="1"/>
</dbReference>
<evidence type="ECO:0000256" key="1">
    <source>
        <dbReference type="SAM" id="Coils"/>
    </source>
</evidence>
<dbReference type="AlphaFoldDB" id="A0A420IK65"/>
<dbReference type="Proteomes" id="UP000285326">
    <property type="component" value="Unassembled WGS sequence"/>
</dbReference>
<dbReference type="InterPro" id="IPR036047">
    <property type="entry name" value="F-box-like_dom_sf"/>
</dbReference>
<evidence type="ECO:0000259" key="2">
    <source>
        <dbReference type="PROSITE" id="PS50181"/>
    </source>
</evidence>
<sequence>MDSIPPEIFLNLVEYLDPVDIVALQHVNHHLYILARDDNLWRLQCFAHSNYMKNLERREVFQTSFRATSSAQHVSESQDDPNNFHRPKNSQDRIRLLANWDPSFQSEKVDWYREFIERNAPISMKWVQQPQSAMSFDNSYLEIKGIGILNDWGEKGQVDEGKSWLVGPVEDGSVCLWDTGKTDADRKGTIISRSKERIIFPRLTFENWNNNQSRIIQTIITECVSVNSWSKRAYFALHDALIEIDLETLSRVRHETFPTAISALSDSRYSLPLTVGTNQDIYLFDTRAKPSSNQEVINSERLDFSNQNSSDRFSCRTGQPSFQDHLRQAQKYAQAHLEGLRPLSIIHPSGFGEDNNEIYVAGRFPSILVYDRRKFPNIGWTIHSGARLSCMSWLPYNLVSVERDLARYGMLSINQVEEKKNQIGKTLIACGEYNSKGSLEMYGISPSRNSLDKTLDYPNGNLHQSIKNRQTSSASKLLAVSNHGTRIVVSDGGGNLKWFERDGFTLSRSWNLETNTAGLPKGIFGQQQYSHLGSGSEDIVIKIMSTSASSNQKEVNLLGELAVWTGEKIGLVNFSHRSKTVTEEIEEKLEEIDRVREERMYAERMRTALAANADEVRWVQNMGVEARLT</sequence>
<dbReference type="PROSITE" id="PS50181">
    <property type="entry name" value="FBOX"/>
    <property type="match status" value="1"/>
</dbReference>
<dbReference type="Pfam" id="PF12937">
    <property type="entry name" value="F-box-like"/>
    <property type="match status" value="1"/>
</dbReference>
<keyword evidence="1" id="KW-0175">Coiled coil</keyword>